<evidence type="ECO:0000256" key="1">
    <source>
        <dbReference type="SAM" id="MobiDB-lite"/>
    </source>
</evidence>
<sequence length="145" mass="15324">MAANVEFSLSAIAALTETEKTRLIIMTLYNKDRNNMDWDAATALSGAKSKHAFQVSYYAAMKKLNNSANGGDGGGGSSSKAATPKRKRAGGGDGTPTPTPKRGRKGRKAIKSEEAPESQPDSGADAEHATEAELELESFFDAEEI</sequence>
<dbReference type="AlphaFoldDB" id="A0A5N5D2E7"/>
<dbReference type="EMBL" id="MDYX01000037">
    <property type="protein sequence ID" value="KAF9629952.1"/>
    <property type="molecule type" value="Genomic_DNA"/>
</dbReference>
<feature type="region of interest" description="Disordered" evidence="1">
    <location>
        <begin position="64"/>
        <end position="145"/>
    </location>
</feature>
<dbReference type="Proteomes" id="UP000325902">
    <property type="component" value="Unassembled WGS sequence"/>
</dbReference>
<reference evidence="3" key="2">
    <citation type="journal article" date="2018" name="DNA Res.">
        <title>Comparative genome and transcriptome analyses reveal adaptations to opportunistic infections in woody plant degrading pathogens of Botryosphaeriaceae.</title>
        <authorList>
            <person name="Yan J.Y."/>
            <person name="Zhao W.S."/>
            <person name="Chen Z."/>
            <person name="Xing Q.K."/>
            <person name="Zhang W."/>
            <person name="Chethana K.W.T."/>
            <person name="Xue M.F."/>
            <person name="Xu J.P."/>
            <person name="Phillips A.J.L."/>
            <person name="Wang Y."/>
            <person name="Liu J.H."/>
            <person name="Liu M."/>
            <person name="Zhou Y."/>
            <person name="Jayawardena R.S."/>
            <person name="Manawasinghe I.S."/>
            <person name="Huang J.B."/>
            <person name="Qiao G.H."/>
            <person name="Fu C.Y."/>
            <person name="Guo F.F."/>
            <person name="Dissanayake A.J."/>
            <person name="Peng Y.L."/>
            <person name="Hyde K.D."/>
            <person name="Li X.H."/>
        </authorList>
    </citation>
    <scope>NUCLEOTIDE SEQUENCE</scope>
    <source>
        <strain evidence="3">CSS-01s</strain>
    </source>
</reference>
<feature type="compositionally biased region" description="Acidic residues" evidence="1">
    <location>
        <begin position="132"/>
        <end position="145"/>
    </location>
</feature>
<evidence type="ECO:0000313" key="4">
    <source>
        <dbReference type="Proteomes" id="UP000325902"/>
    </source>
</evidence>
<name>A0A5N5D2E7_9PEZI</name>
<proteinExistence type="predicted"/>
<comment type="caution">
    <text evidence="2">The sequence shown here is derived from an EMBL/GenBank/DDBJ whole genome shotgun (WGS) entry which is preliminary data.</text>
</comment>
<keyword evidence="4" id="KW-1185">Reference proteome</keyword>
<evidence type="ECO:0000313" key="3">
    <source>
        <dbReference type="EMBL" id="KAF9629952.1"/>
    </source>
</evidence>
<accession>A0A5N5D2E7</accession>
<dbReference type="OrthoDB" id="10519665at2759"/>
<dbReference type="Proteomes" id="UP000627934">
    <property type="component" value="Unassembled WGS sequence"/>
</dbReference>
<reference evidence="3" key="1">
    <citation type="submission" date="2016-08" db="EMBL/GenBank/DDBJ databases">
        <authorList>
            <person name="Yan J."/>
        </authorList>
    </citation>
    <scope>NUCLEOTIDE SEQUENCE</scope>
    <source>
        <strain evidence="3">CSS-01s</strain>
    </source>
</reference>
<gene>
    <name evidence="3" type="ORF">BFW01_g133</name>
    <name evidence="2" type="ORF">DBV05_g9789</name>
</gene>
<dbReference type="EMBL" id="VCHE01000098">
    <property type="protein sequence ID" value="KAB2571572.1"/>
    <property type="molecule type" value="Genomic_DNA"/>
</dbReference>
<organism evidence="2 4">
    <name type="scientific">Lasiodiplodia theobromae</name>
    <dbReference type="NCBI Taxonomy" id="45133"/>
    <lineage>
        <taxon>Eukaryota</taxon>
        <taxon>Fungi</taxon>
        <taxon>Dikarya</taxon>
        <taxon>Ascomycota</taxon>
        <taxon>Pezizomycotina</taxon>
        <taxon>Dothideomycetes</taxon>
        <taxon>Dothideomycetes incertae sedis</taxon>
        <taxon>Botryosphaeriales</taxon>
        <taxon>Botryosphaeriaceae</taxon>
        <taxon>Lasiodiplodia</taxon>
    </lineage>
</organism>
<reference evidence="2 4" key="3">
    <citation type="journal article" date="2019" name="Sci. Rep.">
        <title>A multi-omics analysis of the grapevine pathogen Lasiodiplodia theobromae reveals that temperature affects the expression of virulence- and pathogenicity-related genes.</title>
        <authorList>
            <person name="Felix C."/>
            <person name="Meneses R."/>
            <person name="Goncalves M.F.M."/>
            <person name="Tilleman L."/>
            <person name="Duarte A.S."/>
            <person name="Jorrin-Novo J.V."/>
            <person name="Van de Peer Y."/>
            <person name="Deforce D."/>
            <person name="Van Nieuwerburgh F."/>
            <person name="Esteves A.C."/>
            <person name="Alves A."/>
        </authorList>
    </citation>
    <scope>NUCLEOTIDE SEQUENCE [LARGE SCALE GENOMIC DNA]</scope>
    <source>
        <strain evidence="2 4">LA-SOL3</strain>
    </source>
</reference>
<protein>
    <submittedName>
        <fullName evidence="2">Uncharacterized protein</fullName>
    </submittedName>
</protein>
<evidence type="ECO:0000313" key="2">
    <source>
        <dbReference type="EMBL" id="KAB2571572.1"/>
    </source>
</evidence>